<feature type="region of interest" description="Disordered" evidence="1">
    <location>
        <begin position="82"/>
        <end position="177"/>
    </location>
</feature>
<keyword evidence="2" id="KW-0812">Transmembrane</keyword>
<reference evidence="3 4" key="1">
    <citation type="submission" date="2021-08" db="EMBL/GenBank/DDBJ databases">
        <title>Comparative Genomics Analysis of the Genus Qipengyuania Reveals Extensive Genetic Diversity and Metabolic Versatility, Including the Description of Fifteen Novel Species.</title>
        <authorList>
            <person name="Liu Y."/>
        </authorList>
    </citation>
    <scope>NUCLEOTIDE SEQUENCE [LARGE SCALE GENOMIC DNA]</scope>
    <source>
        <strain evidence="3 4">1NDH17</strain>
    </source>
</reference>
<evidence type="ECO:0000313" key="4">
    <source>
        <dbReference type="Proteomes" id="UP000783253"/>
    </source>
</evidence>
<name>A0ABS7IYG2_9SPHN</name>
<gene>
    <name evidence="3" type="ORF">K3152_10110</name>
</gene>
<keyword evidence="2" id="KW-0472">Membrane</keyword>
<keyword evidence="4" id="KW-1185">Reference proteome</keyword>
<feature type="compositionally biased region" description="Low complexity" evidence="1">
    <location>
        <begin position="148"/>
        <end position="160"/>
    </location>
</feature>
<feature type="compositionally biased region" description="Polar residues" evidence="1">
    <location>
        <begin position="210"/>
        <end position="229"/>
    </location>
</feature>
<evidence type="ECO:0000256" key="1">
    <source>
        <dbReference type="SAM" id="MobiDB-lite"/>
    </source>
</evidence>
<organism evidence="3 4">
    <name type="scientific">Qipengyuania polymorpha</name>
    <dbReference type="NCBI Taxonomy" id="2867234"/>
    <lineage>
        <taxon>Bacteria</taxon>
        <taxon>Pseudomonadati</taxon>
        <taxon>Pseudomonadota</taxon>
        <taxon>Alphaproteobacteria</taxon>
        <taxon>Sphingomonadales</taxon>
        <taxon>Erythrobacteraceae</taxon>
        <taxon>Qipengyuania</taxon>
    </lineage>
</organism>
<sequence>MKKTGASDAKMRGAANDGAPSDALPPRPGSYTAEELAELERRDRLSGWLLLFFTGAALATAALAFYLFSEDFEQKDEYVRIEREETGEMDDTPFNWGQAPDESAAEPTEGTTGGERAVAGARPMPRPLPETSVAETEEAEPDTSVSSPQPAAPTFAGPPAGSVDRETARALRSGKAQLWREQGQRGYVLVSGAVTYGTRECRQVSYTRFEQGRQATSPSAQWCRTTGSTKWRPDPRGPE</sequence>
<dbReference type="EMBL" id="JAIGNK010000003">
    <property type="protein sequence ID" value="MBX7458598.1"/>
    <property type="molecule type" value="Genomic_DNA"/>
</dbReference>
<feature type="region of interest" description="Disordered" evidence="1">
    <location>
        <begin position="1"/>
        <end position="31"/>
    </location>
</feature>
<feature type="transmembrane region" description="Helical" evidence="2">
    <location>
        <begin position="48"/>
        <end position="68"/>
    </location>
</feature>
<keyword evidence="2" id="KW-1133">Transmembrane helix</keyword>
<evidence type="ECO:0008006" key="5">
    <source>
        <dbReference type="Google" id="ProtNLM"/>
    </source>
</evidence>
<protein>
    <recommendedName>
        <fullName evidence="5">SPOR domain-containing protein</fullName>
    </recommendedName>
</protein>
<dbReference type="Proteomes" id="UP000783253">
    <property type="component" value="Unassembled WGS sequence"/>
</dbReference>
<accession>A0ABS7IYG2</accession>
<evidence type="ECO:0000256" key="2">
    <source>
        <dbReference type="SAM" id="Phobius"/>
    </source>
</evidence>
<proteinExistence type="predicted"/>
<evidence type="ECO:0000313" key="3">
    <source>
        <dbReference type="EMBL" id="MBX7458598.1"/>
    </source>
</evidence>
<feature type="region of interest" description="Disordered" evidence="1">
    <location>
        <begin position="210"/>
        <end position="239"/>
    </location>
</feature>
<comment type="caution">
    <text evidence="3">The sequence shown here is derived from an EMBL/GenBank/DDBJ whole genome shotgun (WGS) entry which is preliminary data.</text>
</comment>
<dbReference type="RefSeq" id="WP_221573993.1">
    <property type="nucleotide sequence ID" value="NZ_JAIGNK010000003.1"/>
</dbReference>